<evidence type="ECO:0000256" key="19">
    <source>
        <dbReference type="ARBA" id="ARBA00044770"/>
    </source>
</evidence>
<keyword evidence="13" id="KW-0961">Cell wall biogenesis/degradation</keyword>
<feature type="transmembrane region" description="Helical" evidence="21">
    <location>
        <begin position="137"/>
        <end position="153"/>
    </location>
</feature>
<feature type="transmembrane region" description="Helical" evidence="21">
    <location>
        <begin position="192"/>
        <end position="225"/>
    </location>
</feature>
<gene>
    <name evidence="22" type="primary">ftsW</name>
    <name evidence="22" type="ORF">ENU96_04290</name>
</gene>
<keyword evidence="4" id="KW-0132">Cell division</keyword>
<comment type="pathway">
    <text evidence="2">Cell wall biogenesis; peptidoglycan biosynthesis.</text>
</comment>
<keyword evidence="6" id="KW-0808">Transferase</keyword>
<feature type="transmembrane region" description="Helical" evidence="21">
    <location>
        <begin position="31"/>
        <end position="57"/>
    </location>
</feature>
<evidence type="ECO:0000256" key="9">
    <source>
        <dbReference type="ARBA" id="ARBA00022984"/>
    </source>
</evidence>
<keyword evidence="3" id="KW-1003">Cell membrane</keyword>
<dbReference type="PANTHER" id="PTHR30474:SF2">
    <property type="entry name" value="PEPTIDOGLYCAN GLYCOSYLTRANSFERASE FTSW-RELATED"/>
    <property type="match status" value="1"/>
</dbReference>
<evidence type="ECO:0000256" key="7">
    <source>
        <dbReference type="ARBA" id="ARBA00022692"/>
    </source>
</evidence>
<feature type="transmembrane region" description="Helical" evidence="21">
    <location>
        <begin position="326"/>
        <end position="348"/>
    </location>
</feature>
<dbReference type="EC" id="2.4.99.28" evidence="19"/>
<accession>A0A7V3YLH7</accession>
<evidence type="ECO:0000256" key="13">
    <source>
        <dbReference type="ARBA" id="ARBA00023316"/>
    </source>
</evidence>
<evidence type="ECO:0000256" key="20">
    <source>
        <dbReference type="ARBA" id="ARBA00049902"/>
    </source>
</evidence>
<reference evidence="22" key="1">
    <citation type="journal article" date="2020" name="mSystems">
        <title>Genome- and Community-Level Interaction Insights into Carbon Utilization and Element Cycling Functions of Hydrothermarchaeota in Hydrothermal Sediment.</title>
        <authorList>
            <person name="Zhou Z."/>
            <person name="Liu Y."/>
            <person name="Xu W."/>
            <person name="Pan J."/>
            <person name="Luo Z.H."/>
            <person name="Li M."/>
        </authorList>
    </citation>
    <scope>NUCLEOTIDE SEQUENCE [LARGE SCALE GENOMIC DNA]</scope>
    <source>
        <strain evidence="22">SpSt-716</strain>
    </source>
</reference>
<keyword evidence="7 21" id="KW-0812">Transmembrane</keyword>
<evidence type="ECO:0000313" key="22">
    <source>
        <dbReference type="EMBL" id="HGI74879.1"/>
    </source>
</evidence>
<evidence type="ECO:0000256" key="8">
    <source>
        <dbReference type="ARBA" id="ARBA00022960"/>
    </source>
</evidence>
<evidence type="ECO:0000256" key="12">
    <source>
        <dbReference type="ARBA" id="ARBA00023306"/>
    </source>
</evidence>
<dbReference type="AlphaFoldDB" id="A0A7V3YLH7"/>
<feature type="transmembrane region" description="Helical" evidence="21">
    <location>
        <begin position="160"/>
        <end position="180"/>
    </location>
</feature>
<dbReference type="GO" id="GO:0071555">
    <property type="term" value="P:cell wall organization"/>
    <property type="evidence" value="ECO:0007669"/>
    <property type="project" value="UniProtKB-KW"/>
</dbReference>
<evidence type="ECO:0000256" key="2">
    <source>
        <dbReference type="ARBA" id="ARBA00004752"/>
    </source>
</evidence>
<keyword evidence="9" id="KW-0573">Peptidoglycan synthesis</keyword>
<evidence type="ECO:0000256" key="18">
    <source>
        <dbReference type="ARBA" id="ARBA00041418"/>
    </source>
</evidence>
<dbReference type="EMBL" id="DTEN01000168">
    <property type="protein sequence ID" value="HGI74879.1"/>
    <property type="molecule type" value="Genomic_DNA"/>
</dbReference>
<dbReference type="Pfam" id="PF01098">
    <property type="entry name" value="FTSW_RODA_SPOVE"/>
    <property type="match status" value="1"/>
</dbReference>
<name>A0A7V3YLH7_9BACT</name>
<comment type="similarity">
    <text evidence="16">Belongs to the SEDS family. FtsW subfamily.</text>
</comment>
<feature type="transmembrane region" description="Helical" evidence="21">
    <location>
        <begin position="360"/>
        <end position="382"/>
    </location>
</feature>
<dbReference type="GO" id="GO:0032153">
    <property type="term" value="C:cell division site"/>
    <property type="evidence" value="ECO:0007669"/>
    <property type="project" value="TreeGrafter"/>
</dbReference>
<keyword evidence="10 21" id="KW-1133">Transmembrane helix</keyword>
<dbReference type="NCBIfam" id="TIGR02614">
    <property type="entry name" value="ftsW"/>
    <property type="match status" value="1"/>
</dbReference>
<dbReference type="GO" id="GO:0005886">
    <property type="term" value="C:plasma membrane"/>
    <property type="evidence" value="ECO:0007669"/>
    <property type="project" value="UniProtKB-SubCell"/>
</dbReference>
<evidence type="ECO:0000256" key="6">
    <source>
        <dbReference type="ARBA" id="ARBA00022679"/>
    </source>
</evidence>
<evidence type="ECO:0000256" key="17">
    <source>
        <dbReference type="ARBA" id="ARBA00041185"/>
    </source>
</evidence>
<evidence type="ECO:0000256" key="10">
    <source>
        <dbReference type="ARBA" id="ARBA00022989"/>
    </source>
</evidence>
<dbReference type="InterPro" id="IPR001182">
    <property type="entry name" value="FtsW/RodA"/>
</dbReference>
<dbReference type="GO" id="GO:0051301">
    <property type="term" value="P:cell division"/>
    <property type="evidence" value="ECO:0007669"/>
    <property type="project" value="UniProtKB-KW"/>
</dbReference>
<evidence type="ECO:0000256" key="15">
    <source>
        <dbReference type="ARBA" id="ARBA00033270"/>
    </source>
</evidence>
<dbReference type="GO" id="GO:0008360">
    <property type="term" value="P:regulation of cell shape"/>
    <property type="evidence" value="ECO:0007669"/>
    <property type="project" value="UniProtKB-KW"/>
</dbReference>
<organism evidence="22">
    <name type="scientific">Candidatus Caldatribacterium californiense</name>
    <dbReference type="NCBI Taxonomy" id="1454726"/>
    <lineage>
        <taxon>Bacteria</taxon>
        <taxon>Pseudomonadati</taxon>
        <taxon>Atribacterota</taxon>
        <taxon>Atribacteria</taxon>
        <taxon>Atribacterales</taxon>
        <taxon>Candidatus Caldatribacteriaceae</taxon>
        <taxon>Candidatus Caldatribacterium</taxon>
    </lineage>
</organism>
<proteinExistence type="inferred from homology"/>
<comment type="caution">
    <text evidence="22">The sequence shown here is derived from an EMBL/GenBank/DDBJ whole genome shotgun (WGS) entry which is preliminary data.</text>
</comment>
<sequence length="390" mass="43641">MLWGKVHFQSLLEAYEARLQKVQWWWEVDPVLFWAVLILSLFGSLMVFSASMTTALYAYGDVFFFLKRHLLALGLGMLGCFGTTFLSLERLRKMSKKLLLFVLLLLFLVFVPGIGRAGGGAYRWVDLGPLNFQPSELAKFAIILYMADALVTYRERVRDFWRGVVPFLILVGMMCLLVLLEPDLGTALFLLFLALVMIFLGGGNVAHLLLVAAVLAPLGLFLLFFGKGYWMDRIVAFFNPWSDPRGKGFHILQSLVALGSGGLWGRGLGESRQKFFFLPDRHTDFIYAIIGEELGFVGTALVAVLFGIILWRGWRIALQSDDEFEALLSMGIVASILFQALINMGAVLKFLPVTGITLPLVSYGSSSLFVTLGEIGILFNVARRRKRKVE</sequence>
<dbReference type="GO" id="GO:0008955">
    <property type="term" value="F:peptidoglycan glycosyltransferase activity"/>
    <property type="evidence" value="ECO:0007669"/>
    <property type="project" value="UniProtKB-EC"/>
</dbReference>
<keyword evidence="8" id="KW-0133">Cell shape</keyword>
<evidence type="ECO:0000256" key="21">
    <source>
        <dbReference type="SAM" id="Phobius"/>
    </source>
</evidence>
<comment type="catalytic activity">
    <reaction evidence="20">
        <text>[GlcNAc-(1-&gt;4)-Mur2Ac(oyl-L-Ala-gamma-D-Glu-L-Lys-D-Ala-D-Ala)](n)-di-trans,octa-cis-undecaprenyl diphosphate + beta-D-GlcNAc-(1-&gt;4)-Mur2Ac(oyl-L-Ala-gamma-D-Glu-L-Lys-D-Ala-D-Ala)-di-trans,octa-cis-undecaprenyl diphosphate = [GlcNAc-(1-&gt;4)-Mur2Ac(oyl-L-Ala-gamma-D-Glu-L-Lys-D-Ala-D-Ala)](n+1)-di-trans,octa-cis-undecaprenyl diphosphate + di-trans,octa-cis-undecaprenyl diphosphate + H(+)</text>
        <dbReference type="Rhea" id="RHEA:23708"/>
        <dbReference type="Rhea" id="RHEA-COMP:9602"/>
        <dbReference type="Rhea" id="RHEA-COMP:9603"/>
        <dbReference type="ChEBI" id="CHEBI:15378"/>
        <dbReference type="ChEBI" id="CHEBI:58405"/>
        <dbReference type="ChEBI" id="CHEBI:60033"/>
        <dbReference type="ChEBI" id="CHEBI:78435"/>
        <dbReference type="EC" id="2.4.99.28"/>
    </reaction>
</comment>
<keyword evidence="12" id="KW-0131">Cell cycle</keyword>
<protein>
    <recommendedName>
        <fullName evidence="17">Probable peptidoglycan glycosyltransferase FtsW</fullName>
        <ecNumber evidence="19">2.4.99.28</ecNumber>
    </recommendedName>
    <alternativeName>
        <fullName evidence="18">Cell division protein FtsW</fullName>
    </alternativeName>
    <alternativeName>
        <fullName evidence="15">Cell wall polymerase</fullName>
    </alternativeName>
    <alternativeName>
        <fullName evidence="14">Peptidoglycan polymerase</fullName>
    </alternativeName>
</protein>
<dbReference type="GO" id="GO:0015648">
    <property type="term" value="F:lipid-linked peptidoglycan transporter activity"/>
    <property type="evidence" value="ECO:0007669"/>
    <property type="project" value="TreeGrafter"/>
</dbReference>
<evidence type="ECO:0000256" key="5">
    <source>
        <dbReference type="ARBA" id="ARBA00022676"/>
    </source>
</evidence>
<comment type="subcellular location">
    <subcellularLocation>
        <location evidence="1">Cell membrane</location>
        <topology evidence="1">Multi-pass membrane protein</topology>
    </subcellularLocation>
</comment>
<evidence type="ECO:0000256" key="11">
    <source>
        <dbReference type="ARBA" id="ARBA00023136"/>
    </source>
</evidence>
<evidence type="ECO:0000256" key="16">
    <source>
        <dbReference type="ARBA" id="ARBA00038053"/>
    </source>
</evidence>
<evidence type="ECO:0000256" key="3">
    <source>
        <dbReference type="ARBA" id="ARBA00022475"/>
    </source>
</evidence>
<keyword evidence="5" id="KW-0328">Glycosyltransferase</keyword>
<dbReference type="GO" id="GO:0009252">
    <property type="term" value="P:peptidoglycan biosynthetic process"/>
    <property type="evidence" value="ECO:0007669"/>
    <property type="project" value="UniProtKB-KW"/>
</dbReference>
<evidence type="ECO:0000256" key="14">
    <source>
        <dbReference type="ARBA" id="ARBA00032370"/>
    </source>
</evidence>
<feature type="transmembrane region" description="Helical" evidence="21">
    <location>
        <begin position="69"/>
        <end position="86"/>
    </location>
</feature>
<feature type="transmembrane region" description="Helical" evidence="21">
    <location>
        <begin position="285"/>
        <end position="314"/>
    </location>
</feature>
<dbReference type="InterPro" id="IPR013437">
    <property type="entry name" value="FtsW"/>
</dbReference>
<evidence type="ECO:0000256" key="1">
    <source>
        <dbReference type="ARBA" id="ARBA00004651"/>
    </source>
</evidence>
<keyword evidence="11 21" id="KW-0472">Membrane</keyword>
<dbReference type="PANTHER" id="PTHR30474">
    <property type="entry name" value="CELL CYCLE PROTEIN"/>
    <property type="match status" value="1"/>
</dbReference>
<feature type="transmembrane region" description="Helical" evidence="21">
    <location>
        <begin position="98"/>
        <end position="117"/>
    </location>
</feature>
<evidence type="ECO:0000256" key="4">
    <source>
        <dbReference type="ARBA" id="ARBA00022618"/>
    </source>
</evidence>